<dbReference type="GO" id="GO:0003824">
    <property type="term" value="F:catalytic activity"/>
    <property type="evidence" value="ECO:0007669"/>
    <property type="project" value="InterPro"/>
</dbReference>
<dbReference type="SUPFAM" id="SSF53927">
    <property type="entry name" value="Cytidine deaminase-like"/>
    <property type="match status" value="1"/>
</dbReference>
<dbReference type="Pfam" id="PF00383">
    <property type="entry name" value="dCMP_cyt_deam_1"/>
    <property type="match status" value="1"/>
</dbReference>
<name>A0A6G1JCB7_9PLEO</name>
<evidence type="ECO:0000313" key="3">
    <source>
        <dbReference type="EMBL" id="KAF2687860.1"/>
    </source>
</evidence>
<evidence type="ECO:0000259" key="2">
    <source>
        <dbReference type="PROSITE" id="PS51747"/>
    </source>
</evidence>
<keyword evidence="4" id="KW-1185">Reference proteome</keyword>
<dbReference type="Proteomes" id="UP000799291">
    <property type="component" value="Unassembled WGS sequence"/>
</dbReference>
<protein>
    <recommendedName>
        <fullName evidence="2">CMP/dCMP-type deaminase domain-containing protein</fullName>
    </recommendedName>
</protein>
<feature type="domain" description="CMP/dCMP-type deaminase" evidence="2">
    <location>
        <begin position="40"/>
        <end position="178"/>
    </location>
</feature>
<evidence type="ECO:0000313" key="4">
    <source>
        <dbReference type="Proteomes" id="UP000799291"/>
    </source>
</evidence>
<dbReference type="InterPro" id="IPR002125">
    <property type="entry name" value="CMP_dCMP_dom"/>
</dbReference>
<proteinExistence type="predicted"/>
<organism evidence="3 4">
    <name type="scientific">Lentithecium fluviatile CBS 122367</name>
    <dbReference type="NCBI Taxonomy" id="1168545"/>
    <lineage>
        <taxon>Eukaryota</taxon>
        <taxon>Fungi</taxon>
        <taxon>Dikarya</taxon>
        <taxon>Ascomycota</taxon>
        <taxon>Pezizomycotina</taxon>
        <taxon>Dothideomycetes</taxon>
        <taxon>Pleosporomycetidae</taxon>
        <taxon>Pleosporales</taxon>
        <taxon>Massarineae</taxon>
        <taxon>Lentitheciaceae</taxon>
        <taxon>Lentithecium</taxon>
    </lineage>
</organism>
<feature type="signal peptide" evidence="1">
    <location>
        <begin position="1"/>
        <end position="18"/>
    </location>
</feature>
<sequence length="244" mass="26829">MFPSALATIILLAATAAAHFTVPNDDQDMSGVVVNGISYSTRVKYMRLANEALFEQSGPCPFAAYGTIIVNHTADEIVCRGANFRTGDPTRMLMKHPSIHGEISAINACTTVFAGRNMTPTEIYAAWGELSICTTSLPFHTNAESCPMCASAIRWSGFKEYIYGTTIQHNYNVGWGVITLSSYDVFQQTRQLPGYQTVMLGQILTNETDPLFSWQYNESYPCPNGCEKRMSVTRGYLGCVDPNA</sequence>
<dbReference type="OrthoDB" id="408702at2759"/>
<dbReference type="InterPro" id="IPR016193">
    <property type="entry name" value="Cytidine_deaminase-like"/>
</dbReference>
<dbReference type="Gene3D" id="3.40.140.10">
    <property type="entry name" value="Cytidine Deaminase, domain 2"/>
    <property type="match status" value="1"/>
</dbReference>
<reference evidence="3" key="1">
    <citation type="journal article" date="2020" name="Stud. Mycol.">
        <title>101 Dothideomycetes genomes: a test case for predicting lifestyles and emergence of pathogens.</title>
        <authorList>
            <person name="Haridas S."/>
            <person name="Albert R."/>
            <person name="Binder M."/>
            <person name="Bloem J."/>
            <person name="Labutti K."/>
            <person name="Salamov A."/>
            <person name="Andreopoulos B."/>
            <person name="Baker S."/>
            <person name="Barry K."/>
            <person name="Bills G."/>
            <person name="Bluhm B."/>
            <person name="Cannon C."/>
            <person name="Castanera R."/>
            <person name="Culley D."/>
            <person name="Daum C."/>
            <person name="Ezra D."/>
            <person name="Gonzalez J."/>
            <person name="Henrissat B."/>
            <person name="Kuo A."/>
            <person name="Liang C."/>
            <person name="Lipzen A."/>
            <person name="Lutzoni F."/>
            <person name="Magnuson J."/>
            <person name="Mondo S."/>
            <person name="Nolan M."/>
            <person name="Ohm R."/>
            <person name="Pangilinan J."/>
            <person name="Park H.-J."/>
            <person name="Ramirez L."/>
            <person name="Alfaro M."/>
            <person name="Sun H."/>
            <person name="Tritt A."/>
            <person name="Yoshinaga Y."/>
            <person name="Zwiers L.-H."/>
            <person name="Turgeon B."/>
            <person name="Goodwin S."/>
            <person name="Spatafora J."/>
            <person name="Crous P."/>
            <person name="Grigoriev I."/>
        </authorList>
    </citation>
    <scope>NUCLEOTIDE SEQUENCE</scope>
    <source>
        <strain evidence="3">CBS 122367</strain>
    </source>
</reference>
<evidence type="ECO:0000256" key="1">
    <source>
        <dbReference type="SAM" id="SignalP"/>
    </source>
</evidence>
<dbReference type="EMBL" id="MU005574">
    <property type="protein sequence ID" value="KAF2687860.1"/>
    <property type="molecule type" value="Genomic_DNA"/>
</dbReference>
<gene>
    <name evidence="3" type="ORF">K458DRAFT_440637</name>
</gene>
<dbReference type="PROSITE" id="PS51747">
    <property type="entry name" value="CYT_DCMP_DEAMINASES_2"/>
    <property type="match status" value="1"/>
</dbReference>
<dbReference type="AlphaFoldDB" id="A0A6G1JCB7"/>
<keyword evidence="1" id="KW-0732">Signal</keyword>
<dbReference type="GO" id="GO:0006139">
    <property type="term" value="P:nucleobase-containing compound metabolic process"/>
    <property type="evidence" value="ECO:0007669"/>
    <property type="project" value="UniProtKB-ARBA"/>
</dbReference>
<accession>A0A6G1JCB7</accession>
<feature type="chain" id="PRO_5026313886" description="CMP/dCMP-type deaminase domain-containing protein" evidence="1">
    <location>
        <begin position="19"/>
        <end position="244"/>
    </location>
</feature>